<keyword evidence="1" id="KW-1133">Transmembrane helix</keyword>
<sequence>MLDEMRSDAPPRYAVVALLCSYFTLQHELFYLHCFQLTYMHMWMRCSEKMDAYWTYVLSRLTFQLTISKCHRIKQSTAEYNRTLDADQALLSMEMSTDFDRAPR</sequence>
<dbReference type="AlphaFoldDB" id="A0A0V1AMX6"/>
<name>A0A0V1AMX6_TRIBR</name>
<evidence type="ECO:0000256" key="1">
    <source>
        <dbReference type="SAM" id="Phobius"/>
    </source>
</evidence>
<keyword evidence="1" id="KW-0812">Transmembrane</keyword>
<evidence type="ECO:0000313" key="2">
    <source>
        <dbReference type="EMBL" id="KRY26166.1"/>
    </source>
</evidence>
<comment type="caution">
    <text evidence="2">The sequence shown here is derived from an EMBL/GenBank/DDBJ whole genome shotgun (WGS) entry which is preliminary data.</text>
</comment>
<dbReference type="OrthoDB" id="8195432at2759"/>
<organism evidence="2 3">
    <name type="scientific">Trichinella britovi</name>
    <name type="common">Parasitic roundworm</name>
    <dbReference type="NCBI Taxonomy" id="45882"/>
    <lineage>
        <taxon>Eukaryota</taxon>
        <taxon>Metazoa</taxon>
        <taxon>Ecdysozoa</taxon>
        <taxon>Nematoda</taxon>
        <taxon>Enoplea</taxon>
        <taxon>Dorylaimia</taxon>
        <taxon>Trichinellida</taxon>
        <taxon>Trichinellidae</taxon>
        <taxon>Trichinella</taxon>
    </lineage>
</organism>
<proteinExistence type="predicted"/>
<dbReference type="Proteomes" id="UP000054653">
    <property type="component" value="Unassembled WGS sequence"/>
</dbReference>
<keyword evidence="1" id="KW-0472">Membrane</keyword>
<reference evidence="2 3" key="1">
    <citation type="submission" date="2015-01" db="EMBL/GenBank/DDBJ databases">
        <title>Evolution of Trichinella species and genotypes.</title>
        <authorList>
            <person name="Korhonen P.K."/>
            <person name="Edoardo P."/>
            <person name="Giuseppe L.R."/>
            <person name="Gasser R.B."/>
        </authorList>
    </citation>
    <scope>NUCLEOTIDE SEQUENCE [LARGE SCALE GENOMIC DNA]</scope>
    <source>
        <strain evidence="2">ISS120</strain>
    </source>
</reference>
<dbReference type="EMBL" id="JYDI01001925">
    <property type="protein sequence ID" value="KRY26166.1"/>
    <property type="molecule type" value="Genomic_DNA"/>
</dbReference>
<gene>
    <name evidence="2" type="ORF">T03_16286</name>
</gene>
<accession>A0A0V1AMX6</accession>
<feature type="transmembrane region" description="Helical" evidence="1">
    <location>
        <begin position="12"/>
        <end position="35"/>
    </location>
</feature>
<protein>
    <submittedName>
        <fullName evidence="2">Uncharacterized protein</fullName>
    </submittedName>
</protein>
<evidence type="ECO:0000313" key="3">
    <source>
        <dbReference type="Proteomes" id="UP000054653"/>
    </source>
</evidence>
<keyword evidence="3" id="KW-1185">Reference proteome</keyword>